<organism evidence="13 14">
    <name type="scientific">Polyodon spathula</name>
    <name type="common">North American paddlefish</name>
    <name type="synonym">Squalus spathula</name>
    <dbReference type="NCBI Taxonomy" id="7913"/>
    <lineage>
        <taxon>Eukaryota</taxon>
        <taxon>Metazoa</taxon>
        <taxon>Chordata</taxon>
        <taxon>Craniata</taxon>
        <taxon>Vertebrata</taxon>
        <taxon>Euteleostomi</taxon>
        <taxon>Actinopterygii</taxon>
        <taxon>Chondrostei</taxon>
        <taxon>Acipenseriformes</taxon>
        <taxon>Polyodontidae</taxon>
        <taxon>Polyodon</taxon>
    </lineage>
</organism>
<evidence type="ECO:0000256" key="7">
    <source>
        <dbReference type="ARBA" id="ARBA00022806"/>
    </source>
</evidence>
<feature type="domain" description="DNA2/NAM7 helicase helicase" evidence="10">
    <location>
        <begin position="482"/>
        <end position="568"/>
    </location>
</feature>
<keyword evidence="5" id="KW-0547">Nucleotide-binding</keyword>
<dbReference type="InterPro" id="IPR041677">
    <property type="entry name" value="DNA2/NAM7_AAA_11"/>
</dbReference>
<evidence type="ECO:0000256" key="9">
    <source>
        <dbReference type="SAM" id="MobiDB-lite"/>
    </source>
</evidence>
<evidence type="ECO:0000256" key="1">
    <source>
        <dbReference type="ARBA" id="ARBA00004496"/>
    </source>
</evidence>
<dbReference type="Pfam" id="PF13086">
    <property type="entry name" value="AAA_11"/>
    <property type="match status" value="2"/>
</dbReference>
<dbReference type="GO" id="GO:0004386">
    <property type="term" value="F:helicase activity"/>
    <property type="evidence" value="ECO:0007669"/>
    <property type="project" value="UniProtKB-KW"/>
</dbReference>
<dbReference type="Proteomes" id="UP001166093">
    <property type="component" value="Unassembled WGS sequence"/>
</dbReference>
<evidence type="ECO:0000259" key="12">
    <source>
        <dbReference type="Pfam" id="PF21634"/>
    </source>
</evidence>
<feature type="domain" description="Helicase MOV-10-like beta-barrel" evidence="12">
    <location>
        <begin position="315"/>
        <end position="381"/>
    </location>
</feature>
<dbReference type="InterPro" id="IPR027417">
    <property type="entry name" value="P-loop_NTPase"/>
</dbReference>
<dbReference type="CDD" id="cd18078">
    <property type="entry name" value="DEXXQc_Mov10L1"/>
    <property type="match status" value="1"/>
</dbReference>
<gene>
    <name evidence="13" type="primary">Mov10l1</name>
    <name evidence="13" type="ORF">GTO93_0022454</name>
</gene>
<evidence type="ECO:0000259" key="11">
    <source>
        <dbReference type="Pfam" id="PF13087"/>
    </source>
</evidence>
<evidence type="ECO:0000256" key="3">
    <source>
        <dbReference type="ARBA" id="ARBA00012552"/>
    </source>
</evidence>
<dbReference type="EC" id="3.6.4.13" evidence="3"/>
<evidence type="ECO:0000313" key="14">
    <source>
        <dbReference type="Proteomes" id="UP001166093"/>
    </source>
</evidence>
<evidence type="ECO:0000256" key="5">
    <source>
        <dbReference type="ARBA" id="ARBA00022741"/>
    </source>
</evidence>
<reference evidence="13" key="1">
    <citation type="journal article" date="2021" name="Cell">
        <title>Tracing the genetic footprints of vertebrate landing in non-teleost ray-finned fishes.</title>
        <authorList>
            <person name="Bi X."/>
            <person name="Wang K."/>
            <person name="Yang L."/>
            <person name="Pan H."/>
            <person name="Jiang H."/>
            <person name="Wei Q."/>
            <person name="Fang M."/>
            <person name="Yu H."/>
            <person name="Zhu C."/>
            <person name="Cai Y."/>
            <person name="He Y."/>
            <person name="Gan X."/>
            <person name="Zeng H."/>
            <person name="Yu D."/>
            <person name="Zhu Y."/>
            <person name="Jiang H."/>
            <person name="Qiu Q."/>
            <person name="Yang H."/>
            <person name="Zhang Y.E."/>
            <person name="Wang W."/>
            <person name="Zhu M."/>
            <person name="He S."/>
            <person name="Zhang G."/>
        </authorList>
    </citation>
    <scope>NUCLEOTIDE SEQUENCE</scope>
    <source>
        <strain evidence="13">Pddl_001</strain>
    </source>
</reference>
<comment type="subcellular location">
    <subcellularLocation>
        <location evidence="1">Cytoplasm</location>
    </subcellularLocation>
</comment>
<feature type="domain" description="DNA2/NAM7 helicase-like C-terminal" evidence="11">
    <location>
        <begin position="801"/>
        <end position="847"/>
    </location>
</feature>
<keyword evidence="8" id="KW-0067">ATP-binding</keyword>
<dbReference type="PANTHER" id="PTHR45418">
    <property type="entry name" value="CANCER/TESTIS ANTIGEN 55"/>
    <property type="match status" value="1"/>
</dbReference>
<feature type="non-terminal residue" evidence="13">
    <location>
        <position position="868"/>
    </location>
</feature>
<feature type="domain" description="DNA2/NAM7 helicase helicase" evidence="10">
    <location>
        <begin position="594"/>
        <end position="663"/>
    </location>
</feature>
<keyword evidence="4" id="KW-0963">Cytoplasm</keyword>
<keyword evidence="6" id="KW-0378">Hydrolase</keyword>
<dbReference type="EMBL" id="JAAWVQ010128410">
    <property type="protein sequence ID" value="MBN3283558.1"/>
    <property type="molecule type" value="Genomic_DNA"/>
</dbReference>
<comment type="caution">
    <text evidence="13">The sequence shown here is derived from an EMBL/GenBank/DDBJ whole genome shotgun (WGS) entry which is preliminary data.</text>
</comment>
<feature type="non-terminal residue" evidence="13">
    <location>
        <position position="1"/>
    </location>
</feature>
<proteinExistence type="inferred from homology"/>
<evidence type="ECO:0000256" key="2">
    <source>
        <dbReference type="ARBA" id="ARBA00005601"/>
    </source>
</evidence>
<dbReference type="Pfam" id="PF21634">
    <property type="entry name" value="MOV-10_beta-barrel"/>
    <property type="match status" value="1"/>
</dbReference>
<dbReference type="SUPFAM" id="SSF52540">
    <property type="entry name" value="P-loop containing nucleoside triphosphate hydrolases"/>
    <property type="match status" value="1"/>
</dbReference>
<sequence>VRVSSLYGRNGVLGDSVFFTLDSLRVPGGYCPSPGDLVNVVVVESSQSCYCWRALCMAPVHRSRTRTFWCGSSFVHFNVTLNTLTPPCQCYNVFLFFSDGCFRNKGAKAQTLLSCGFAGWDRDRQFKLHFPEEEEEPELGVEEPVSSGSREIKTDIMPGEKMAITIRCEAKNLGCCQELLLLHFTSFSIGRLLVVRVQSEEESLILASSPYVPANQLPAQPTRPQAKKGITVLPACLPPRFSKRHLPNFLGQYPIPQKLRECFELKNDVLVAEPELAEPLGRSVFRSRFSALLWLEELHAESEMKEFSLSGAFLRRSASYLQLEVPGVSEGRPSASVGDKVILRKPIENCAEVEYIAYITEINDEELSLRVNCEFHHNYLGEPLDVEFTFNRLTMRRCHAALDQAEHLRDTVLFPECVVVQTPQLSLAWEEEREGDSQENDGQNTETLCADMVSVATQTRLGGSPHESGPRKRGDQFFNPSLNPHQRAAVKRILAGECRPTPYILFGPPGTGKTITLIEAILQIHHKLCDSRVLVCTPSNSAADLLCTRLHQSGHLHSGNLVRVNAMCRSEESIPEMLKPYSRAGEDVRQAAYHRVVISTCSSAGMFYQLRIRVGHFTHVFIDEAGQASEPESLIPLALVSEDDGQIVLAGDPMQLGPVVKSKLASAFGLGRSLLERLMSLPLYSRDEKSYGPHGAYNPLLVRSRLLWGVRVCVCACVCVCVCVCVRVCVCACVCVCVCVCVRVCVCACVCVCVCVCVRVCVCACVCVCVCVCVRVCVCACVCVCVCVCVRVCVCACVCVCVCVCVRSNEDRLDEDVQHVLGFLSNPKRFNVAVTRPKALLIVVGNPHVLIKVSVLRFVIQGGWQKRE</sequence>
<keyword evidence="14" id="KW-1185">Reference proteome</keyword>
<evidence type="ECO:0000313" key="13">
    <source>
        <dbReference type="EMBL" id="MBN3283558.1"/>
    </source>
</evidence>
<dbReference type="InterPro" id="IPR049080">
    <property type="entry name" value="MOV-10-like_beta-barrel"/>
</dbReference>
<dbReference type="PANTHER" id="PTHR45418:SF1">
    <property type="entry name" value="CANCER_TESTIS ANTIGEN 55"/>
    <property type="match status" value="1"/>
</dbReference>
<evidence type="ECO:0000259" key="10">
    <source>
        <dbReference type="Pfam" id="PF13086"/>
    </source>
</evidence>
<dbReference type="Pfam" id="PF13087">
    <property type="entry name" value="AAA_12"/>
    <property type="match status" value="1"/>
</dbReference>
<dbReference type="InterPro" id="IPR041679">
    <property type="entry name" value="DNA2/NAM7-like_C"/>
</dbReference>
<keyword evidence="7 13" id="KW-0347">Helicase</keyword>
<evidence type="ECO:0000256" key="8">
    <source>
        <dbReference type="ARBA" id="ARBA00022840"/>
    </source>
</evidence>
<evidence type="ECO:0000256" key="4">
    <source>
        <dbReference type="ARBA" id="ARBA00022490"/>
    </source>
</evidence>
<dbReference type="Gene3D" id="3.40.50.300">
    <property type="entry name" value="P-loop containing nucleotide triphosphate hydrolases"/>
    <property type="match status" value="2"/>
</dbReference>
<comment type="similarity">
    <text evidence="2">Belongs to the DNA2/NAM7 helicase family. SDE3 subfamily.</text>
</comment>
<accession>A0ABS2YCB7</accession>
<evidence type="ECO:0000256" key="6">
    <source>
        <dbReference type="ARBA" id="ARBA00022801"/>
    </source>
</evidence>
<feature type="region of interest" description="Disordered" evidence="9">
    <location>
        <begin position="460"/>
        <end position="482"/>
    </location>
</feature>
<protein>
    <recommendedName>
        <fullName evidence="3">RNA helicase</fullName>
        <ecNumber evidence="3">3.6.4.13</ecNumber>
    </recommendedName>
</protein>
<name>A0ABS2YCB7_POLSP</name>